<dbReference type="EMBL" id="JAMYJR010000032">
    <property type="protein sequence ID" value="MCO8274817.1"/>
    <property type="molecule type" value="Genomic_DNA"/>
</dbReference>
<name>A0ABT1DVD5_9ACTN</name>
<dbReference type="Proteomes" id="UP001523369">
    <property type="component" value="Unassembled WGS sequence"/>
</dbReference>
<keyword evidence="3" id="KW-1185">Reference proteome</keyword>
<protein>
    <recommendedName>
        <fullName evidence="4">DUF4235 domain-containing protein</fullName>
    </recommendedName>
</protein>
<evidence type="ECO:0000313" key="3">
    <source>
        <dbReference type="Proteomes" id="UP001523369"/>
    </source>
</evidence>
<feature type="region of interest" description="Disordered" evidence="1">
    <location>
        <begin position="59"/>
        <end position="79"/>
    </location>
</feature>
<evidence type="ECO:0000313" key="2">
    <source>
        <dbReference type="EMBL" id="MCO8274817.1"/>
    </source>
</evidence>
<reference evidence="2 3" key="1">
    <citation type="submission" date="2022-06" db="EMBL/GenBank/DDBJ databases">
        <title>New Species of the Genus Actinoplanes, ActinopZanes ferrugineus.</title>
        <authorList>
            <person name="Ding P."/>
        </authorList>
    </citation>
    <scope>NUCLEOTIDE SEQUENCE [LARGE SCALE GENOMIC DNA]</scope>
    <source>
        <strain evidence="2 3">TRM88003</strain>
    </source>
</reference>
<proteinExistence type="predicted"/>
<evidence type="ECO:0008006" key="4">
    <source>
        <dbReference type="Google" id="ProtNLM"/>
    </source>
</evidence>
<comment type="caution">
    <text evidence="2">The sequence shown here is derived from an EMBL/GenBank/DDBJ whole genome shotgun (WGS) entry which is preliminary data.</text>
</comment>
<dbReference type="RefSeq" id="WP_253240871.1">
    <property type="nucleotide sequence ID" value="NZ_JAMYJR010000032.1"/>
</dbReference>
<evidence type="ECO:0000256" key="1">
    <source>
        <dbReference type="SAM" id="MobiDB-lite"/>
    </source>
</evidence>
<accession>A0ABT1DVD5</accession>
<gene>
    <name evidence="2" type="ORF">M1L60_29895</name>
</gene>
<sequence length="159" mass="17559">MSAASFPRAAADAAYRAVLAGMWIAARDLSPARRRLARTGLIATGIGVEYAKSPSSFREMFDQKEPQPDEPQEFKPDKRQSATLAIGIGLAVTTMIARRRLEKRWMKQLEHSGHRHPAGALALRMVPVEFGIQLLLRAADRLKPTPDDESRALPSRDGT</sequence>
<organism evidence="2 3">
    <name type="scientific">Paractinoplanes aksuensis</name>
    <dbReference type="NCBI Taxonomy" id="2939490"/>
    <lineage>
        <taxon>Bacteria</taxon>
        <taxon>Bacillati</taxon>
        <taxon>Actinomycetota</taxon>
        <taxon>Actinomycetes</taxon>
        <taxon>Micromonosporales</taxon>
        <taxon>Micromonosporaceae</taxon>
        <taxon>Paractinoplanes</taxon>
    </lineage>
</organism>